<dbReference type="GeneID" id="76202732"/>
<comment type="caution">
    <text evidence="1">The sequence shown here is derived from an EMBL/GenBank/DDBJ whole genome shotgun (WGS) entry which is preliminary data.</text>
</comment>
<evidence type="ECO:0000313" key="2">
    <source>
        <dbReference type="Proteomes" id="UP001596417"/>
    </source>
</evidence>
<accession>A0ABD5YVB2</accession>
<dbReference type="Proteomes" id="UP001596417">
    <property type="component" value="Unassembled WGS sequence"/>
</dbReference>
<sequence length="71" mass="7891">MIVELPDVWNPFVSLASEGVVIIDNISTTLCGFVVCLEECEPFTVQPASVPVILGEELVQGSFDFRWKNVY</sequence>
<reference evidence="1 2" key="1">
    <citation type="journal article" date="2019" name="Int. J. Syst. Evol. Microbiol.">
        <title>The Global Catalogue of Microorganisms (GCM) 10K type strain sequencing project: providing services to taxonomists for standard genome sequencing and annotation.</title>
        <authorList>
            <consortium name="The Broad Institute Genomics Platform"/>
            <consortium name="The Broad Institute Genome Sequencing Center for Infectious Disease"/>
            <person name="Wu L."/>
            <person name="Ma J."/>
        </authorList>
    </citation>
    <scope>NUCLEOTIDE SEQUENCE [LARGE SCALE GENOMIC DNA]</scope>
    <source>
        <strain evidence="1 2">RDMS1</strain>
    </source>
</reference>
<keyword evidence="2" id="KW-1185">Reference proteome</keyword>
<dbReference type="RefSeq" id="WP_264556749.1">
    <property type="nucleotide sequence ID" value="NZ_CP109982.1"/>
</dbReference>
<name>A0ABD5YVB2_9EURY</name>
<organism evidence="1 2">
    <name type="scientific">Halocatena marina</name>
    <dbReference type="NCBI Taxonomy" id="2934937"/>
    <lineage>
        <taxon>Archaea</taxon>
        <taxon>Methanobacteriati</taxon>
        <taxon>Methanobacteriota</taxon>
        <taxon>Stenosarchaea group</taxon>
        <taxon>Halobacteria</taxon>
        <taxon>Halobacteriales</taxon>
        <taxon>Natronomonadaceae</taxon>
        <taxon>Halocatena</taxon>
    </lineage>
</organism>
<protein>
    <submittedName>
        <fullName evidence="1">Uncharacterized protein</fullName>
    </submittedName>
</protein>
<gene>
    <name evidence="1" type="ORF">ACFQL7_26750</name>
</gene>
<proteinExistence type="predicted"/>
<evidence type="ECO:0000313" key="1">
    <source>
        <dbReference type="EMBL" id="MFC7193018.1"/>
    </source>
</evidence>
<dbReference type="EMBL" id="JBHTAX010000006">
    <property type="protein sequence ID" value="MFC7193018.1"/>
    <property type="molecule type" value="Genomic_DNA"/>
</dbReference>
<dbReference type="AlphaFoldDB" id="A0ABD5YVB2"/>